<reference evidence="3" key="2">
    <citation type="submission" date="2021-08" db="EMBL/GenBank/DDBJ databases">
        <authorList>
            <person name="Tani A."/>
            <person name="Ola A."/>
            <person name="Ogura Y."/>
            <person name="Katsura K."/>
            <person name="Hayashi T."/>
        </authorList>
    </citation>
    <scope>NUCLEOTIDE SEQUENCE</scope>
    <source>
        <strain evidence="3">DSM 23632</strain>
    </source>
</reference>
<organism evidence="3 4">
    <name type="scientific">Methylobacterium trifolii</name>
    <dbReference type="NCBI Taxonomy" id="1003092"/>
    <lineage>
        <taxon>Bacteria</taxon>
        <taxon>Pseudomonadati</taxon>
        <taxon>Pseudomonadota</taxon>
        <taxon>Alphaproteobacteria</taxon>
        <taxon>Hyphomicrobiales</taxon>
        <taxon>Methylobacteriaceae</taxon>
        <taxon>Methylobacterium</taxon>
    </lineage>
</organism>
<name>A0ABQ4TU23_9HYPH</name>
<dbReference type="RefSeq" id="WP_238181049.1">
    <property type="nucleotide sequence ID" value="NZ_BPRB01000030.1"/>
</dbReference>
<dbReference type="Pfam" id="PF07811">
    <property type="entry name" value="TadE"/>
    <property type="match status" value="1"/>
</dbReference>
<reference evidence="3" key="1">
    <citation type="journal article" date="2021" name="Front. Microbiol.">
        <title>Comprehensive Comparative Genomics and Phenotyping of Methylobacterium Species.</title>
        <authorList>
            <person name="Alessa O."/>
            <person name="Ogura Y."/>
            <person name="Fujitani Y."/>
            <person name="Takami H."/>
            <person name="Hayashi T."/>
            <person name="Sahin N."/>
            <person name="Tani A."/>
        </authorList>
    </citation>
    <scope>NUCLEOTIDE SEQUENCE</scope>
    <source>
        <strain evidence="3">DSM 23632</strain>
    </source>
</reference>
<protein>
    <recommendedName>
        <fullName evidence="2">TadE-like domain-containing protein</fullName>
    </recommendedName>
</protein>
<proteinExistence type="predicted"/>
<evidence type="ECO:0000313" key="4">
    <source>
        <dbReference type="Proteomes" id="UP001055057"/>
    </source>
</evidence>
<keyword evidence="1" id="KW-0812">Transmembrane</keyword>
<evidence type="ECO:0000313" key="3">
    <source>
        <dbReference type="EMBL" id="GJE58419.1"/>
    </source>
</evidence>
<comment type="caution">
    <text evidence="3">The sequence shown here is derived from an EMBL/GenBank/DDBJ whole genome shotgun (WGS) entry which is preliminary data.</text>
</comment>
<evidence type="ECO:0000259" key="2">
    <source>
        <dbReference type="Pfam" id="PF07811"/>
    </source>
</evidence>
<keyword evidence="4" id="KW-1185">Reference proteome</keyword>
<dbReference type="Proteomes" id="UP001055057">
    <property type="component" value="Unassembled WGS sequence"/>
</dbReference>
<evidence type="ECO:0000256" key="1">
    <source>
        <dbReference type="SAM" id="Phobius"/>
    </source>
</evidence>
<feature type="transmembrane region" description="Helical" evidence="1">
    <location>
        <begin position="27"/>
        <end position="51"/>
    </location>
</feature>
<sequence length="256" mass="27399">MTAGLIRTPVSSARSLRAVLGSRLRRFAAANGAMAAVEFGLVLPILLAIMFGGTQVVTYINATRKVDLVARSISQMISQVTPPGGSTVATVNATDMHFSFDAALVLFPFVMADSKRQGISWWQDISINYASIQFTQLATNCTNSADMSACYRANVVWTSTGTAQPKSGDNYRPCVTAQTPSDNSASPSRATLPRSVYGPASLVVIDVVFNFTPTFGSQFIPPVRIARSAYVQPRYASLVNFDTTSNDGIATKCPGY</sequence>
<gene>
    <name evidence="3" type="ORF">MPOCJGCO_0500</name>
</gene>
<dbReference type="InterPro" id="IPR012495">
    <property type="entry name" value="TadE-like_dom"/>
</dbReference>
<keyword evidence="1" id="KW-1133">Transmembrane helix</keyword>
<accession>A0ABQ4TU23</accession>
<feature type="domain" description="TadE-like" evidence="2">
    <location>
        <begin position="35"/>
        <end position="71"/>
    </location>
</feature>
<keyword evidence="1" id="KW-0472">Membrane</keyword>
<dbReference type="EMBL" id="BPRB01000030">
    <property type="protein sequence ID" value="GJE58419.1"/>
    <property type="molecule type" value="Genomic_DNA"/>
</dbReference>